<dbReference type="CDD" id="cd01949">
    <property type="entry name" value="GGDEF"/>
    <property type="match status" value="1"/>
</dbReference>
<evidence type="ECO:0000256" key="3">
    <source>
        <dbReference type="SAM" id="Phobius"/>
    </source>
</evidence>
<dbReference type="InterPro" id="IPR050469">
    <property type="entry name" value="Diguanylate_Cyclase"/>
</dbReference>
<dbReference type="Gene3D" id="3.30.70.270">
    <property type="match status" value="1"/>
</dbReference>
<gene>
    <name evidence="5" type="ORF">J5837_01555</name>
</gene>
<comment type="caution">
    <text evidence="5">The sequence shown here is derived from an EMBL/GenBank/DDBJ whole genome shotgun (WGS) entry which is preliminary data.</text>
</comment>
<evidence type="ECO:0000256" key="1">
    <source>
        <dbReference type="ARBA" id="ARBA00012528"/>
    </source>
</evidence>
<feature type="transmembrane region" description="Helical" evidence="3">
    <location>
        <begin position="117"/>
        <end position="136"/>
    </location>
</feature>
<keyword evidence="3" id="KW-1133">Transmembrane helix</keyword>
<dbReference type="InterPro" id="IPR029787">
    <property type="entry name" value="Nucleotide_cyclase"/>
</dbReference>
<feature type="transmembrane region" description="Helical" evidence="3">
    <location>
        <begin position="61"/>
        <end position="80"/>
    </location>
</feature>
<dbReference type="EMBL" id="JAGKTC010000001">
    <property type="protein sequence ID" value="MBP3983095.1"/>
    <property type="molecule type" value="Genomic_DNA"/>
</dbReference>
<dbReference type="GO" id="GO:0052621">
    <property type="term" value="F:diguanylate cyclase activity"/>
    <property type="evidence" value="ECO:0007669"/>
    <property type="project" value="UniProtKB-EC"/>
</dbReference>
<dbReference type="PANTHER" id="PTHR45138">
    <property type="entry name" value="REGULATORY COMPONENTS OF SENSORY TRANSDUCTION SYSTEM"/>
    <property type="match status" value="1"/>
</dbReference>
<dbReference type="InterPro" id="IPR000160">
    <property type="entry name" value="GGDEF_dom"/>
</dbReference>
<dbReference type="AlphaFoldDB" id="A0A940X1X2"/>
<evidence type="ECO:0000256" key="2">
    <source>
        <dbReference type="ARBA" id="ARBA00034247"/>
    </source>
</evidence>
<evidence type="ECO:0000313" key="5">
    <source>
        <dbReference type="EMBL" id="MBP3983095.1"/>
    </source>
</evidence>
<keyword evidence="3" id="KW-0472">Membrane</keyword>
<dbReference type="Proteomes" id="UP000673447">
    <property type="component" value="Unassembled WGS sequence"/>
</dbReference>
<dbReference type="Pfam" id="PF00990">
    <property type="entry name" value="GGDEF"/>
    <property type="match status" value="1"/>
</dbReference>
<keyword evidence="6" id="KW-1185">Reference proteome</keyword>
<accession>A0A940X1X2</accession>
<dbReference type="PROSITE" id="PS50887">
    <property type="entry name" value="GGDEF"/>
    <property type="match status" value="1"/>
</dbReference>
<reference evidence="5" key="2">
    <citation type="submission" date="2021-03" db="EMBL/GenBank/DDBJ databases">
        <authorList>
            <person name="Cao W."/>
        </authorList>
    </citation>
    <scope>NUCLEOTIDE SEQUENCE</scope>
    <source>
        <strain evidence="5">110414</strain>
    </source>
</reference>
<organism evidence="5 6">
    <name type="scientific">Pseudoxanthomonas helianthi</name>
    <dbReference type="NCBI Taxonomy" id="1453541"/>
    <lineage>
        <taxon>Bacteria</taxon>
        <taxon>Pseudomonadati</taxon>
        <taxon>Pseudomonadota</taxon>
        <taxon>Gammaproteobacteria</taxon>
        <taxon>Lysobacterales</taxon>
        <taxon>Lysobacteraceae</taxon>
        <taxon>Pseudoxanthomonas</taxon>
    </lineage>
</organism>
<name>A0A940X1X2_9GAMM</name>
<feature type="transmembrane region" description="Helical" evidence="3">
    <location>
        <begin position="143"/>
        <end position="164"/>
    </location>
</feature>
<dbReference type="SUPFAM" id="SSF55073">
    <property type="entry name" value="Nucleotide cyclase"/>
    <property type="match status" value="1"/>
</dbReference>
<protein>
    <recommendedName>
        <fullName evidence="1">diguanylate cyclase</fullName>
        <ecNumber evidence="1">2.7.7.65</ecNumber>
    </recommendedName>
</protein>
<evidence type="ECO:0000313" key="6">
    <source>
        <dbReference type="Proteomes" id="UP000673447"/>
    </source>
</evidence>
<dbReference type="PANTHER" id="PTHR45138:SF9">
    <property type="entry name" value="DIGUANYLATE CYCLASE DGCM-RELATED"/>
    <property type="match status" value="1"/>
</dbReference>
<comment type="catalytic activity">
    <reaction evidence="2">
        <text>2 GTP = 3',3'-c-di-GMP + 2 diphosphate</text>
        <dbReference type="Rhea" id="RHEA:24898"/>
        <dbReference type="ChEBI" id="CHEBI:33019"/>
        <dbReference type="ChEBI" id="CHEBI:37565"/>
        <dbReference type="ChEBI" id="CHEBI:58805"/>
        <dbReference type="EC" id="2.7.7.65"/>
    </reaction>
</comment>
<keyword evidence="3" id="KW-0812">Transmembrane</keyword>
<dbReference type="InterPro" id="IPR043128">
    <property type="entry name" value="Rev_trsase/Diguanyl_cyclase"/>
</dbReference>
<dbReference type="EC" id="2.7.7.65" evidence="1"/>
<evidence type="ECO:0000259" key="4">
    <source>
        <dbReference type="PROSITE" id="PS50887"/>
    </source>
</evidence>
<feature type="domain" description="GGDEF" evidence="4">
    <location>
        <begin position="241"/>
        <end position="375"/>
    </location>
</feature>
<proteinExistence type="predicted"/>
<feature type="transmembrane region" description="Helical" evidence="3">
    <location>
        <begin position="184"/>
        <end position="202"/>
    </location>
</feature>
<sequence length="375" mass="41579">MPGFPFRQVFASLLQRPDAVMLEVGAGGELQVAKLRAMLSALLMLSPLINVASGGGLVESMIGLGATSVAVIFALVWLVLARNAMRYPWLSFTTGAYDVTLISLTLLMLALNHPPAGLNSMVAWCVYPLAILMTALRNDGRVTLFVGLLAVLEYAGLVWGVMRFANPEDLVSLDYGTVSLSTQLQRLLLLAMATIITAAVVYRMQRLVEMSGTDGLTGLPNRTWLLHRMPRLFERARNDGGTLSLALIDLDHFKRINDDIDHLAGDRALRHVVDVLKPRLGAGEWLIRLGGEEFVMLLRQPLGSSWERLDALRREVAQRPFVPDRHLPPWPLTFSAGLSVFPHEGQDLSTLLRRADLRLQRAKREGRNRVIARDH</sequence>
<dbReference type="RefSeq" id="WP_210534961.1">
    <property type="nucleotide sequence ID" value="NZ_JAGKTC010000001.1"/>
</dbReference>
<dbReference type="SMART" id="SM00267">
    <property type="entry name" value="GGDEF"/>
    <property type="match status" value="1"/>
</dbReference>
<feature type="transmembrane region" description="Helical" evidence="3">
    <location>
        <begin position="87"/>
        <end position="111"/>
    </location>
</feature>
<dbReference type="NCBIfam" id="TIGR00254">
    <property type="entry name" value="GGDEF"/>
    <property type="match status" value="1"/>
</dbReference>
<reference evidence="5" key="1">
    <citation type="journal article" date="2016" name="Int. J. Syst. Evol. Microbiol.">
        <title>Pseudoxanthomonas helianthi sp. nov., isolated from roots of Jerusalem artichoke (Helianthus tuberosus).</title>
        <authorList>
            <person name="Kittiwongwattana C."/>
            <person name="Thawai C."/>
        </authorList>
    </citation>
    <scope>NUCLEOTIDE SEQUENCE</scope>
    <source>
        <strain evidence="5">110414</strain>
    </source>
</reference>